<name>A0A2S5A4D0_9SPHI</name>
<comment type="caution">
    <text evidence="1">The sequence shown here is derived from an EMBL/GenBank/DDBJ whole genome shotgun (WGS) entry which is preliminary data.</text>
</comment>
<accession>A0A2S5A4D0</accession>
<dbReference type="OrthoDB" id="622552at2"/>
<keyword evidence="2" id="KW-1185">Reference proteome</keyword>
<dbReference type="Gene3D" id="2.40.128.140">
    <property type="entry name" value="Outer membrane protein"/>
    <property type="match status" value="1"/>
</dbReference>
<evidence type="ECO:0000313" key="2">
    <source>
        <dbReference type="Proteomes" id="UP000236893"/>
    </source>
</evidence>
<proteinExistence type="predicted"/>
<sequence length="332" mass="38250">MFNSIGKLVFSLFILIFPLSVYAQLKKDFKFQMSGQTDNDSYAFTNSDRYYSNGMFLSFRKAIDADLHKSKASVAKKIYGFELGHEIFMPYTSQRKYYRESLIDRPYAGYISLTGSWDSYYKNESALKLSGSIGFIGPSTNVQELQSWTHDKFGYYHPIGWNHQIQNSVGVNLKVVYQKMLLSNRSGKRFFDISAGTEARIGTFFNGAEASAVIRIGALEKMFNSNVYDARVSNGTQVDEKERNCEWSFYVIPKLNYVAYDATIEGSLFETHNDPEEILKTPSPLVFNQQIGFMFSQNRWGLNFSYNYRTKETREAIVPTKYGSLKLLYYFN</sequence>
<evidence type="ECO:0000313" key="1">
    <source>
        <dbReference type="EMBL" id="POY37438.1"/>
    </source>
</evidence>
<dbReference type="RefSeq" id="WP_103788346.1">
    <property type="nucleotide sequence ID" value="NZ_PQVF01000004.1"/>
</dbReference>
<dbReference type="Pfam" id="PF09982">
    <property type="entry name" value="LpxR"/>
    <property type="match status" value="1"/>
</dbReference>
<gene>
    <name evidence="1" type="ORF">C3K47_06660</name>
</gene>
<dbReference type="AlphaFoldDB" id="A0A2S5A4D0"/>
<dbReference type="EMBL" id="PQVF01000004">
    <property type="protein sequence ID" value="POY37438.1"/>
    <property type="molecule type" value="Genomic_DNA"/>
</dbReference>
<reference evidence="1 2" key="1">
    <citation type="submission" date="2018-01" db="EMBL/GenBank/DDBJ databases">
        <authorList>
            <person name="Gaut B.S."/>
            <person name="Morton B.R."/>
            <person name="Clegg M.T."/>
            <person name="Duvall M.R."/>
        </authorList>
    </citation>
    <scope>NUCLEOTIDE SEQUENCE [LARGE SCALE GENOMIC DNA]</scope>
    <source>
        <strain evidence="1 2">HR-AV</strain>
    </source>
</reference>
<dbReference type="InterPro" id="IPR037107">
    <property type="entry name" value="Put_OMP_sf"/>
</dbReference>
<dbReference type="Proteomes" id="UP000236893">
    <property type="component" value="Unassembled WGS sequence"/>
</dbReference>
<protein>
    <recommendedName>
        <fullName evidence="3">DUF2219 domain-containing protein</fullName>
    </recommendedName>
</protein>
<organism evidence="1 2">
    <name type="scientific">Solitalea longa</name>
    <dbReference type="NCBI Taxonomy" id="2079460"/>
    <lineage>
        <taxon>Bacteria</taxon>
        <taxon>Pseudomonadati</taxon>
        <taxon>Bacteroidota</taxon>
        <taxon>Sphingobacteriia</taxon>
        <taxon>Sphingobacteriales</taxon>
        <taxon>Sphingobacteriaceae</taxon>
        <taxon>Solitalea</taxon>
    </lineage>
</organism>
<dbReference type="InterPro" id="IPR018707">
    <property type="entry name" value="LpxR"/>
</dbReference>
<evidence type="ECO:0008006" key="3">
    <source>
        <dbReference type="Google" id="ProtNLM"/>
    </source>
</evidence>